<reference evidence="1" key="2">
    <citation type="submission" date="2024-10" db="UniProtKB">
        <authorList>
            <consortium name="EnsemblProtists"/>
        </authorList>
    </citation>
    <scope>IDENTIFICATION</scope>
</reference>
<keyword evidence="2" id="KW-1185">Reference proteome</keyword>
<sequence length="113" mass="11951">MRMLLATPTMTLAIAGALRRLLPTVALSLFTLISLFVYELSRSARPTAASNGAGTLFVAGPTGADHLVLLCAGFPDDHSSLAPLARLSNHGLPKFRRLKSKGRALLIGKGKLE</sequence>
<accession>A0A0D3I933</accession>
<dbReference type="Proteomes" id="UP000013827">
    <property type="component" value="Unassembled WGS sequence"/>
</dbReference>
<protein>
    <submittedName>
        <fullName evidence="1">Uncharacterized protein</fullName>
    </submittedName>
</protein>
<organism evidence="1 2">
    <name type="scientific">Emiliania huxleyi (strain CCMP1516)</name>
    <dbReference type="NCBI Taxonomy" id="280463"/>
    <lineage>
        <taxon>Eukaryota</taxon>
        <taxon>Haptista</taxon>
        <taxon>Haptophyta</taxon>
        <taxon>Prymnesiophyceae</taxon>
        <taxon>Isochrysidales</taxon>
        <taxon>Noelaerhabdaceae</taxon>
        <taxon>Emiliania</taxon>
    </lineage>
</organism>
<evidence type="ECO:0000313" key="2">
    <source>
        <dbReference type="Proteomes" id="UP000013827"/>
    </source>
</evidence>
<dbReference type="AlphaFoldDB" id="A0A0D3I933"/>
<dbReference type="GeneID" id="17253831"/>
<dbReference type="EnsemblProtists" id="EOD07768">
    <property type="protein sequence ID" value="EOD07768"/>
    <property type="gene ID" value="EMIHUDRAFT_218337"/>
</dbReference>
<name>A0A0D3I933_EMIH1</name>
<reference evidence="2" key="1">
    <citation type="journal article" date="2013" name="Nature">
        <title>Pan genome of the phytoplankton Emiliania underpins its global distribution.</title>
        <authorList>
            <person name="Read B.A."/>
            <person name="Kegel J."/>
            <person name="Klute M.J."/>
            <person name="Kuo A."/>
            <person name="Lefebvre S.C."/>
            <person name="Maumus F."/>
            <person name="Mayer C."/>
            <person name="Miller J."/>
            <person name="Monier A."/>
            <person name="Salamov A."/>
            <person name="Young J."/>
            <person name="Aguilar M."/>
            <person name="Claverie J.M."/>
            <person name="Frickenhaus S."/>
            <person name="Gonzalez K."/>
            <person name="Herman E.K."/>
            <person name="Lin Y.C."/>
            <person name="Napier J."/>
            <person name="Ogata H."/>
            <person name="Sarno A.F."/>
            <person name="Shmutz J."/>
            <person name="Schroeder D."/>
            <person name="de Vargas C."/>
            <person name="Verret F."/>
            <person name="von Dassow P."/>
            <person name="Valentin K."/>
            <person name="Van de Peer Y."/>
            <person name="Wheeler G."/>
            <person name="Dacks J.B."/>
            <person name="Delwiche C.F."/>
            <person name="Dyhrman S.T."/>
            <person name="Glockner G."/>
            <person name="John U."/>
            <person name="Richards T."/>
            <person name="Worden A.Z."/>
            <person name="Zhang X."/>
            <person name="Grigoriev I.V."/>
            <person name="Allen A.E."/>
            <person name="Bidle K."/>
            <person name="Borodovsky M."/>
            <person name="Bowler C."/>
            <person name="Brownlee C."/>
            <person name="Cock J.M."/>
            <person name="Elias M."/>
            <person name="Gladyshev V.N."/>
            <person name="Groth M."/>
            <person name="Guda C."/>
            <person name="Hadaegh A."/>
            <person name="Iglesias-Rodriguez M.D."/>
            <person name="Jenkins J."/>
            <person name="Jones B.M."/>
            <person name="Lawson T."/>
            <person name="Leese F."/>
            <person name="Lindquist E."/>
            <person name="Lobanov A."/>
            <person name="Lomsadze A."/>
            <person name="Malik S.B."/>
            <person name="Marsh M.E."/>
            <person name="Mackinder L."/>
            <person name="Mock T."/>
            <person name="Mueller-Roeber B."/>
            <person name="Pagarete A."/>
            <person name="Parker M."/>
            <person name="Probert I."/>
            <person name="Quesneville H."/>
            <person name="Raines C."/>
            <person name="Rensing S.A."/>
            <person name="Riano-Pachon D.M."/>
            <person name="Richier S."/>
            <person name="Rokitta S."/>
            <person name="Shiraiwa Y."/>
            <person name="Soanes D.M."/>
            <person name="van der Giezen M."/>
            <person name="Wahlund T.M."/>
            <person name="Williams B."/>
            <person name="Wilson W."/>
            <person name="Wolfe G."/>
            <person name="Wurch L.L."/>
        </authorList>
    </citation>
    <scope>NUCLEOTIDE SEQUENCE</scope>
</reference>
<dbReference type="HOGENOM" id="CLU_2138218_0_0_1"/>
<dbReference type="RefSeq" id="XP_005760197.1">
    <property type="nucleotide sequence ID" value="XM_005760140.1"/>
</dbReference>
<dbReference type="PaxDb" id="2903-EOD07768"/>
<evidence type="ECO:0000313" key="1">
    <source>
        <dbReference type="EnsemblProtists" id="EOD07768"/>
    </source>
</evidence>
<dbReference type="KEGG" id="ehx:EMIHUDRAFT_218337"/>
<proteinExistence type="predicted"/>